<name>A0ABY9REB3_9BURK</name>
<dbReference type="Proteomes" id="UP001181355">
    <property type="component" value="Chromosome"/>
</dbReference>
<dbReference type="InterPro" id="IPR011990">
    <property type="entry name" value="TPR-like_helical_dom_sf"/>
</dbReference>
<keyword evidence="2" id="KW-1185">Reference proteome</keyword>
<proteinExistence type="predicted"/>
<evidence type="ECO:0000313" key="1">
    <source>
        <dbReference type="EMBL" id="WMW79566.1"/>
    </source>
</evidence>
<organism evidence="1 2">
    <name type="scientific">Undibacterium cyanobacteriorum</name>
    <dbReference type="NCBI Taxonomy" id="3073561"/>
    <lineage>
        <taxon>Bacteria</taxon>
        <taxon>Pseudomonadati</taxon>
        <taxon>Pseudomonadota</taxon>
        <taxon>Betaproteobacteria</taxon>
        <taxon>Burkholderiales</taxon>
        <taxon>Oxalobacteraceae</taxon>
        <taxon>Undibacterium</taxon>
    </lineage>
</organism>
<dbReference type="RefSeq" id="WP_309481062.1">
    <property type="nucleotide sequence ID" value="NZ_CP133720.1"/>
</dbReference>
<sequence length="414" mass="44754">MKHLRLSQLAIVFAALGSVAIPEMTGVGNIAYAQEAMRPEVGKLVQQAGDMFRAKKYRDALAKLQETDRIGSKTVNESFTIERMRLAIASATGDNDLIIRSGEIIVAANKLGSKEQLQLIQVLANSYYKAGNYAKAAKAYERYFAEGGTDTSLRQYLTQAKAQSGDVGGAMKDVKAEIQAAEKAGRVPPQSTLEFYANGAQRAGDKAGYQSALEKLVAFYGKKEYWQNLINAVERNKDFSSRLTMDLYRLKFAVGLIKDTKDYMEMAQIAIQDGNTGEALKIIDAGFKSGALGTGNEAARHGRLRDLANKKHADAKAAAANAEAEAEKSAEGTALVALGFSYATAGDFDKGIPMMERGIKKDSLKYPDDANLHLGIAYIMAGKKSNGLKVLKGVQGKDGSGDLARYWTIYANAK</sequence>
<accession>A0ABY9REB3</accession>
<dbReference type="EMBL" id="CP133720">
    <property type="protein sequence ID" value="WMW79566.1"/>
    <property type="molecule type" value="Genomic_DNA"/>
</dbReference>
<dbReference type="SUPFAM" id="SSF48452">
    <property type="entry name" value="TPR-like"/>
    <property type="match status" value="1"/>
</dbReference>
<gene>
    <name evidence="1" type="ORF">RF679_13015</name>
</gene>
<protein>
    <recommendedName>
        <fullName evidence="3">Tetratricopeptide repeat protein</fullName>
    </recommendedName>
</protein>
<evidence type="ECO:0000313" key="2">
    <source>
        <dbReference type="Proteomes" id="UP001181355"/>
    </source>
</evidence>
<reference evidence="1" key="1">
    <citation type="submission" date="2023-09" db="EMBL/GenBank/DDBJ databases">
        <title>Undibacterium sp. 20NA77.5 isolated from freshwater.</title>
        <authorList>
            <person name="Le V."/>
            <person name="Ko S.-R."/>
            <person name="Ahn C.-Y."/>
            <person name="Oh H.-M."/>
        </authorList>
    </citation>
    <scope>NUCLEOTIDE SEQUENCE</scope>
    <source>
        <strain evidence="1">20NA77.5</strain>
    </source>
</reference>
<evidence type="ECO:0008006" key="3">
    <source>
        <dbReference type="Google" id="ProtNLM"/>
    </source>
</evidence>
<dbReference type="Gene3D" id="1.25.40.10">
    <property type="entry name" value="Tetratricopeptide repeat domain"/>
    <property type="match status" value="2"/>
</dbReference>